<dbReference type="SUPFAM" id="SSF56300">
    <property type="entry name" value="Metallo-dependent phosphatases"/>
    <property type="match status" value="1"/>
</dbReference>
<dbReference type="VEuPathDB" id="VectorBase:AALB20_036561"/>
<keyword evidence="13" id="KW-1199">Hemostasis impairing toxin</keyword>
<keyword evidence="8" id="KW-0479">Metal-binding</keyword>
<evidence type="ECO:0000256" key="8">
    <source>
        <dbReference type="ARBA" id="ARBA00022723"/>
    </source>
</evidence>
<name>A0A182FTQ6_ANOAL</name>
<dbReference type="InterPro" id="IPR029052">
    <property type="entry name" value="Metallo-depent_PP-like"/>
</dbReference>
<dbReference type="InterPro" id="IPR029058">
    <property type="entry name" value="AB_hydrolase_fold"/>
</dbReference>
<evidence type="ECO:0000259" key="17">
    <source>
        <dbReference type="Pfam" id="PF02872"/>
    </source>
</evidence>
<evidence type="ECO:0000256" key="1">
    <source>
        <dbReference type="ARBA" id="ARBA00001968"/>
    </source>
</evidence>
<dbReference type="PRINTS" id="PR01607">
    <property type="entry name" value="APYRASEFAMLY"/>
</dbReference>
<evidence type="ECO:0000256" key="6">
    <source>
        <dbReference type="ARBA" id="ARBA00022525"/>
    </source>
</evidence>
<feature type="domain" description="AB hydrolase-1" evidence="16">
    <location>
        <begin position="603"/>
        <end position="716"/>
    </location>
</feature>
<dbReference type="PANTHER" id="PTHR11575:SF32">
    <property type="entry name" value="APYRASE-LIKE PROTEIN"/>
    <property type="match status" value="1"/>
</dbReference>
<dbReference type="Pfam" id="PF00149">
    <property type="entry name" value="Metallophos"/>
    <property type="match status" value="1"/>
</dbReference>
<evidence type="ECO:0000256" key="13">
    <source>
        <dbReference type="ARBA" id="ARBA00023240"/>
    </source>
</evidence>
<dbReference type="GO" id="GO:0005886">
    <property type="term" value="C:plasma membrane"/>
    <property type="evidence" value="ECO:0007669"/>
    <property type="project" value="TreeGrafter"/>
</dbReference>
<feature type="domain" description="Calcineurin-like phosphoesterase" evidence="15">
    <location>
        <begin position="35"/>
        <end position="253"/>
    </location>
</feature>
<dbReference type="GO" id="GO:0008253">
    <property type="term" value="F:5'-nucleotidase activity"/>
    <property type="evidence" value="ECO:0007669"/>
    <property type="project" value="TreeGrafter"/>
</dbReference>
<keyword evidence="9" id="KW-0732">Signal</keyword>
<dbReference type="SUPFAM" id="SSF53474">
    <property type="entry name" value="alpha/beta-Hydrolases"/>
    <property type="match status" value="1"/>
</dbReference>
<accession>A0A182FTQ6</accession>
<dbReference type="VEuPathDB" id="VectorBase:AALB017696"/>
<dbReference type="Pfam" id="PF02872">
    <property type="entry name" value="5_nucleotid_C"/>
    <property type="match status" value="1"/>
</dbReference>
<dbReference type="AlphaFoldDB" id="A0A182FTQ6"/>
<dbReference type="GO" id="GO:0000166">
    <property type="term" value="F:nucleotide binding"/>
    <property type="evidence" value="ECO:0007669"/>
    <property type="project" value="UniProtKB-KW"/>
</dbReference>
<comment type="cofactor">
    <cofactor evidence="1">
        <name>a divalent metal cation</name>
        <dbReference type="ChEBI" id="CHEBI:60240"/>
    </cofactor>
</comment>
<proteinExistence type="inferred from homology"/>
<evidence type="ECO:0000256" key="4">
    <source>
        <dbReference type="ARBA" id="ARBA00012148"/>
    </source>
</evidence>
<dbReference type="InterPro" id="IPR006146">
    <property type="entry name" value="5'-Nucleotdase_CS"/>
</dbReference>
<protein>
    <recommendedName>
        <fullName evidence="14">Apyrase</fullName>
        <ecNumber evidence="4">3.6.1.5</ecNumber>
    </recommendedName>
</protein>
<dbReference type="VEuPathDB" id="VectorBase:AALB017695"/>
<evidence type="ECO:0000259" key="16">
    <source>
        <dbReference type="Pfam" id="PF00561"/>
    </source>
</evidence>
<dbReference type="Gene3D" id="3.60.21.10">
    <property type="match status" value="1"/>
</dbReference>
<reference evidence="18" key="2">
    <citation type="submission" date="2022-08" db="UniProtKB">
        <authorList>
            <consortium name="EnsemblMetazoa"/>
        </authorList>
    </citation>
    <scope>IDENTIFICATION</scope>
    <source>
        <strain evidence="18">STECLA/ALBI9_A</strain>
    </source>
</reference>
<evidence type="ECO:0000256" key="10">
    <source>
        <dbReference type="ARBA" id="ARBA00022741"/>
    </source>
</evidence>
<dbReference type="InterPro" id="IPR008334">
    <property type="entry name" value="5'-Nucleotdase_C"/>
</dbReference>
<evidence type="ECO:0000259" key="15">
    <source>
        <dbReference type="Pfam" id="PF00149"/>
    </source>
</evidence>
<dbReference type="SUPFAM" id="SSF55816">
    <property type="entry name" value="5'-nucleotidase (syn. UDP-sugar hydrolase), C-terminal domain"/>
    <property type="match status" value="1"/>
</dbReference>
<reference evidence="18 19" key="1">
    <citation type="journal article" date="2017" name="G3 (Bethesda)">
        <title>The Physical Genome Mapping of Anopheles albimanus Corrected Scaffold Misassemblies and Identified Interarm Rearrangements in Genus Anopheles.</title>
        <authorList>
            <person name="Artemov G.N."/>
            <person name="Peery A.N."/>
            <person name="Jiang X."/>
            <person name="Tu Z."/>
            <person name="Stegniy V.N."/>
            <person name="Sharakhova M.V."/>
            <person name="Sharakhov I.V."/>
        </authorList>
    </citation>
    <scope>NUCLEOTIDE SEQUENCE [LARGE SCALE GENOMIC DNA]</scope>
    <source>
        <strain evidence="18 19">ALBI9_A</strain>
    </source>
</reference>
<dbReference type="GO" id="GO:0090729">
    <property type="term" value="F:toxin activity"/>
    <property type="evidence" value="ECO:0007669"/>
    <property type="project" value="UniProtKB-KW"/>
</dbReference>
<evidence type="ECO:0000256" key="5">
    <source>
        <dbReference type="ARBA" id="ARBA00022442"/>
    </source>
</evidence>
<evidence type="ECO:0000256" key="3">
    <source>
        <dbReference type="ARBA" id="ARBA00006654"/>
    </source>
</evidence>
<comment type="subcellular location">
    <subcellularLocation>
        <location evidence="2">Secreted</location>
    </subcellularLocation>
</comment>
<keyword evidence="19" id="KW-1185">Reference proteome</keyword>
<evidence type="ECO:0000256" key="11">
    <source>
        <dbReference type="ARBA" id="ARBA00022801"/>
    </source>
</evidence>
<dbReference type="FunFam" id="3.60.21.10:FF:000020">
    <property type="entry name" value="NT5E isoform 4"/>
    <property type="match status" value="1"/>
</dbReference>
<evidence type="ECO:0000256" key="2">
    <source>
        <dbReference type="ARBA" id="ARBA00004613"/>
    </source>
</evidence>
<sequence>MWQVLIIVATFIGKLRAADNLPANRVELDQLFPVTLIHMNDLHARFDETSNKSSKCRADLGEECIAGIARIQYAVSKLRSEFFNHTPLLLNAGDNYQGTIWYNYHRWKVVAQFMELLHPDAMTLGNHEFDDGLEGLAPYLSHLQSVGIPTVVSNLIDKSGGIPKLPPSLIIERQKRLIGIIGVIYDKTNELSKTGELEFTDSIATVRAEAEKLKQRGVNIIIVLSHCGLEIDKQIAVEAGDHVDVIVGGHSHSFLFSPASDQPYNEQDTIQGDYPVVIENDNGRKILIVQAYAYGKYIGRLTTYFDADGEIVYWEGYPVYMRHDVYQHGSTFRLVKKLRKQVQSYASTKIAETRIDLEQETCRTRECRLGNIFADAIADYYTNETFHPVAIVNAGNFRTPIPSGDITNEDAIGAAPFSNSVELLTLRGDSLWNLIEHSVVWSASKRLNVMQVSGIKIVADLNRKPYARVLTIEVQDLRSKLYKPLNRTATYKVVTLSFLASGKDGFNVPWSGRCACVTSMVVYYIRESISFVVAYALCAFHSARVLLGILVLFVTKPHTKFWIPKQRPTPPACLEKQDYGVHKYQNANGIRIHYVEAGDHSKPLMVFVHGFPEFWYSWRHQLKEFSKDYWVVALDMRGYGDTEKPQYRFAYRIDNMTEDIRCLVRGIAPGREKFTLVAHDWGAVIGWHFVTKHMELVDRYIMMDGPSRRVARKLYSTSKTQFKMSWYIFFYQMPWLPEFFLQLMDYRIFKMIFREHGGEEVIEAYKYTFSKPNALTYPINYYRENLRFFAGELPPPKPKSFAPGLYLMGEKDLYVSQETGPLLQKDFENLEFRVVPGADHFVQQHKPELVNRYMREFLAKK</sequence>
<dbReference type="EC" id="3.6.1.5" evidence="4"/>
<dbReference type="InterPro" id="IPR000073">
    <property type="entry name" value="AB_hydrolase_1"/>
</dbReference>
<dbReference type="Pfam" id="PF00561">
    <property type="entry name" value="Abhydrolase_1"/>
    <property type="match status" value="1"/>
</dbReference>
<dbReference type="GO" id="GO:0005576">
    <property type="term" value="C:extracellular region"/>
    <property type="evidence" value="ECO:0007669"/>
    <property type="project" value="UniProtKB-SubCell"/>
</dbReference>
<dbReference type="VEuPathDB" id="VectorBase:AALB20_027835"/>
<dbReference type="EnsemblMetazoa" id="AALB009940-RA">
    <property type="protein sequence ID" value="AALB009940-PA"/>
    <property type="gene ID" value="AALB009940"/>
</dbReference>
<dbReference type="GO" id="GO:0004050">
    <property type="term" value="F:apyrase activity"/>
    <property type="evidence" value="ECO:0007669"/>
    <property type="project" value="UniProtKB-EC"/>
</dbReference>
<dbReference type="GO" id="GO:0046872">
    <property type="term" value="F:metal ion binding"/>
    <property type="evidence" value="ECO:0007669"/>
    <property type="project" value="UniProtKB-KW"/>
</dbReference>
<keyword evidence="10" id="KW-0547">Nucleotide-binding</keyword>
<keyword evidence="12" id="KW-0325">Glycoprotein</keyword>
<dbReference type="InterPro" id="IPR006179">
    <property type="entry name" value="5_nucleotidase/apyrase"/>
</dbReference>
<dbReference type="Gene3D" id="3.40.50.1820">
    <property type="entry name" value="alpha/beta hydrolase"/>
    <property type="match status" value="1"/>
</dbReference>
<keyword evidence="11" id="KW-0378">Hydrolase</keyword>
<dbReference type="InterPro" id="IPR036907">
    <property type="entry name" value="5'-Nucleotdase_C_sf"/>
</dbReference>
<dbReference type="CDD" id="cd07409">
    <property type="entry name" value="MPP_CD73_N"/>
    <property type="match status" value="1"/>
</dbReference>
<keyword evidence="7" id="KW-0800">Toxin</keyword>
<evidence type="ECO:0000313" key="18">
    <source>
        <dbReference type="EnsemblMetazoa" id="AALB009940-PA"/>
    </source>
</evidence>
<dbReference type="InterPro" id="IPR004843">
    <property type="entry name" value="Calcineurin-like_PHP"/>
</dbReference>
<evidence type="ECO:0000313" key="19">
    <source>
        <dbReference type="Proteomes" id="UP000069272"/>
    </source>
</evidence>
<evidence type="ECO:0000256" key="12">
    <source>
        <dbReference type="ARBA" id="ARBA00023180"/>
    </source>
</evidence>
<comment type="similarity">
    <text evidence="3">Belongs to the 5'-nucleotidase family.</text>
</comment>
<keyword evidence="6" id="KW-0964">Secreted</keyword>
<evidence type="ECO:0000256" key="14">
    <source>
        <dbReference type="ARBA" id="ARBA00074431"/>
    </source>
</evidence>
<dbReference type="PROSITE" id="PS00786">
    <property type="entry name" value="5_NUCLEOTIDASE_2"/>
    <property type="match status" value="1"/>
</dbReference>
<evidence type="ECO:0000256" key="9">
    <source>
        <dbReference type="ARBA" id="ARBA00022729"/>
    </source>
</evidence>
<keyword evidence="5" id="KW-1201">Platelet aggregation inhibiting toxin</keyword>
<dbReference type="STRING" id="7167.A0A182FTQ6"/>
<dbReference type="Proteomes" id="UP000069272">
    <property type="component" value="Chromosome 3R"/>
</dbReference>
<feature type="domain" description="5'-Nucleotidase C-terminal" evidence="17">
    <location>
        <begin position="353"/>
        <end position="508"/>
    </location>
</feature>
<organism evidence="18 19">
    <name type="scientific">Anopheles albimanus</name>
    <name type="common">New world malaria mosquito</name>
    <dbReference type="NCBI Taxonomy" id="7167"/>
    <lineage>
        <taxon>Eukaryota</taxon>
        <taxon>Metazoa</taxon>
        <taxon>Ecdysozoa</taxon>
        <taxon>Arthropoda</taxon>
        <taxon>Hexapoda</taxon>
        <taxon>Insecta</taxon>
        <taxon>Pterygota</taxon>
        <taxon>Neoptera</taxon>
        <taxon>Endopterygota</taxon>
        <taxon>Diptera</taxon>
        <taxon>Nematocera</taxon>
        <taxon>Culicoidea</taxon>
        <taxon>Culicidae</taxon>
        <taxon>Anophelinae</taxon>
        <taxon>Anopheles</taxon>
    </lineage>
</organism>
<dbReference type="PANTHER" id="PTHR11575">
    <property type="entry name" value="5'-NUCLEOTIDASE-RELATED"/>
    <property type="match status" value="1"/>
</dbReference>
<evidence type="ECO:0000256" key="7">
    <source>
        <dbReference type="ARBA" id="ARBA00022656"/>
    </source>
</evidence>
<dbReference type="GO" id="GO:0006196">
    <property type="term" value="P:AMP catabolic process"/>
    <property type="evidence" value="ECO:0007669"/>
    <property type="project" value="TreeGrafter"/>
</dbReference>
<dbReference type="Gene3D" id="3.90.780.10">
    <property type="entry name" value="5'-Nucleotidase, C-terminal domain"/>
    <property type="match status" value="1"/>
</dbReference>